<gene>
    <name evidence="1" type="ORF">LY90DRAFT_677716</name>
</gene>
<proteinExistence type="predicted"/>
<organism evidence="1 2">
    <name type="scientific">Neocallimastix californiae</name>
    <dbReference type="NCBI Taxonomy" id="1754190"/>
    <lineage>
        <taxon>Eukaryota</taxon>
        <taxon>Fungi</taxon>
        <taxon>Fungi incertae sedis</taxon>
        <taxon>Chytridiomycota</taxon>
        <taxon>Chytridiomycota incertae sedis</taxon>
        <taxon>Neocallimastigomycetes</taxon>
        <taxon>Neocallimastigales</taxon>
        <taxon>Neocallimastigaceae</taxon>
        <taxon>Neocallimastix</taxon>
    </lineage>
</organism>
<keyword evidence="2" id="KW-1185">Reference proteome</keyword>
<sequence>MDNFRKKNYKIGIGNTNNGKFETNSNIIITKEENKNSFAGNTDIKKNQNNNMEINSIVTINIKTIDNNENINSNSKKNKNNNDIIGISENIINKRNSNKNIKEVININEPLKVENINNRTNKSITPSLVIESKVIINKNSKINNTQIIPNNNKNKQFTNKVNSVNNNIYIKERKIINKNSPIDESSKVVNVGSAKKIKINKIKKIIKIPNICIQNNNKNKININKIFMPKPEIMLKDIIIYSNNRIDTKRTNRNYKYKRK</sequence>
<evidence type="ECO:0000313" key="1">
    <source>
        <dbReference type="EMBL" id="ORY13106.1"/>
    </source>
</evidence>
<protein>
    <submittedName>
        <fullName evidence="1">Uncharacterized protein</fullName>
    </submittedName>
</protein>
<comment type="caution">
    <text evidence="1">The sequence shown here is derived from an EMBL/GenBank/DDBJ whole genome shotgun (WGS) entry which is preliminary data.</text>
</comment>
<name>A0A1Y1ZS94_9FUNG</name>
<dbReference type="AlphaFoldDB" id="A0A1Y1ZS94"/>
<dbReference type="Proteomes" id="UP000193920">
    <property type="component" value="Unassembled WGS sequence"/>
</dbReference>
<accession>A0A1Y1ZS94</accession>
<dbReference type="EMBL" id="MCOG01000364">
    <property type="protein sequence ID" value="ORY13106.1"/>
    <property type="molecule type" value="Genomic_DNA"/>
</dbReference>
<reference evidence="1 2" key="1">
    <citation type="submission" date="2016-08" db="EMBL/GenBank/DDBJ databases">
        <title>A Parts List for Fungal Cellulosomes Revealed by Comparative Genomics.</title>
        <authorList>
            <consortium name="DOE Joint Genome Institute"/>
            <person name="Haitjema C.H."/>
            <person name="Gilmore S.P."/>
            <person name="Henske J.K."/>
            <person name="Solomon K.V."/>
            <person name="De Groot R."/>
            <person name="Kuo A."/>
            <person name="Mondo S.J."/>
            <person name="Salamov A.A."/>
            <person name="Labutti K."/>
            <person name="Zhao Z."/>
            <person name="Chiniquy J."/>
            <person name="Barry K."/>
            <person name="Brewer H.M."/>
            <person name="Purvine S.O."/>
            <person name="Wright A.T."/>
            <person name="Boxma B."/>
            <person name="Van Alen T."/>
            <person name="Hackstein J.H."/>
            <person name="Baker S.E."/>
            <person name="Grigoriev I.V."/>
            <person name="O'Malley M.A."/>
        </authorList>
    </citation>
    <scope>NUCLEOTIDE SEQUENCE [LARGE SCALE GENOMIC DNA]</scope>
    <source>
        <strain evidence="1 2">G1</strain>
    </source>
</reference>
<evidence type="ECO:0000313" key="2">
    <source>
        <dbReference type="Proteomes" id="UP000193920"/>
    </source>
</evidence>